<gene>
    <name evidence="7" type="ORF">Egran_05852</name>
</gene>
<organism evidence="7 8">
    <name type="scientific">Elaphomyces granulatus</name>
    <dbReference type="NCBI Taxonomy" id="519963"/>
    <lineage>
        <taxon>Eukaryota</taxon>
        <taxon>Fungi</taxon>
        <taxon>Dikarya</taxon>
        <taxon>Ascomycota</taxon>
        <taxon>Pezizomycotina</taxon>
        <taxon>Eurotiomycetes</taxon>
        <taxon>Eurotiomycetidae</taxon>
        <taxon>Eurotiales</taxon>
        <taxon>Elaphomycetaceae</taxon>
        <taxon>Elaphomyces</taxon>
    </lineage>
</organism>
<protein>
    <submittedName>
        <fullName evidence="7">Uncharacterized protein</fullName>
    </submittedName>
</protein>
<dbReference type="SUPFAM" id="SSF53383">
    <property type="entry name" value="PLP-dependent transferases"/>
    <property type="match status" value="1"/>
</dbReference>
<accession>A0A232LQE7</accession>
<evidence type="ECO:0000313" key="7">
    <source>
        <dbReference type="EMBL" id="OXV06380.1"/>
    </source>
</evidence>
<dbReference type="PANTHER" id="PTHR48090:SF1">
    <property type="entry name" value="PROPHAGE BACTOPRENOL GLUCOSYL TRANSFERASE HOMOLOG"/>
    <property type="match status" value="1"/>
</dbReference>
<evidence type="ECO:0000256" key="4">
    <source>
        <dbReference type="ARBA" id="ARBA00022692"/>
    </source>
</evidence>
<dbReference type="InterPro" id="IPR029044">
    <property type="entry name" value="Nucleotide-diphossugar_trans"/>
</dbReference>
<keyword evidence="5" id="KW-1133">Transmembrane helix</keyword>
<evidence type="ECO:0000256" key="6">
    <source>
        <dbReference type="ARBA" id="ARBA00023136"/>
    </source>
</evidence>
<dbReference type="Proteomes" id="UP000243515">
    <property type="component" value="Unassembled WGS sequence"/>
</dbReference>
<evidence type="ECO:0000256" key="1">
    <source>
        <dbReference type="ARBA" id="ARBA00004141"/>
    </source>
</evidence>
<dbReference type="Pfam" id="PF01041">
    <property type="entry name" value="DegT_DnrJ_EryC1"/>
    <property type="match status" value="1"/>
</dbReference>
<comment type="subcellular location">
    <subcellularLocation>
        <location evidence="1">Membrane</location>
        <topology evidence="1">Multi-pass membrane protein</topology>
    </subcellularLocation>
</comment>
<name>A0A232LQE7_9EURO</name>
<dbReference type="SUPFAM" id="SSF53448">
    <property type="entry name" value="Nucleotide-diphospho-sugar transferases"/>
    <property type="match status" value="1"/>
</dbReference>
<keyword evidence="3" id="KW-0808">Transferase</keyword>
<dbReference type="GO" id="GO:0016757">
    <property type="term" value="F:glycosyltransferase activity"/>
    <property type="evidence" value="ECO:0007669"/>
    <property type="project" value="UniProtKB-KW"/>
</dbReference>
<dbReference type="GO" id="GO:0005886">
    <property type="term" value="C:plasma membrane"/>
    <property type="evidence" value="ECO:0007669"/>
    <property type="project" value="TreeGrafter"/>
</dbReference>
<dbReference type="AlphaFoldDB" id="A0A232LQE7"/>
<dbReference type="OrthoDB" id="416253at2759"/>
<evidence type="ECO:0000256" key="5">
    <source>
        <dbReference type="ARBA" id="ARBA00022989"/>
    </source>
</evidence>
<keyword evidence="4" id="KW-0812">Transmembrane</keyword>
<keyword evidence="6" id="KW-0472">Membrane</keyword>
<evidence type="ECO:0000256" key="3">
    <source>
        <dbReference type="ARBA" id="ARBA00022679"/>
    </source>
</evidence>
<dbReference type="InterPro" id="IPR015424">
    <property type="entry name" value="PyrdxlP-dep_Trfase"/>
</dbReference>
<proteinExistence type="predicted"/>
<dbReference type="InterPro" id="IPR000653">
    <property type="entry name" value="DegT/StrS_aminotransferase"/>
</dbReference>
<dbReference type="PANTHER" id="PTHR48090">
    <property type="entry name" value="UNDECAPRENYL-PHOSPHATE 4-DEOXY-4-FORMAMIDO-L-ARABINOSE TRANSFERASE-RELATED"/>
    <property type="match status" value="1"/>
</dbReference>
<reference evidence="7 8" key="1">
    <citation type="journal article" date="2015" name="Environ. Microbiol.">
        <title>Metagenome sequence of Elaphomyces granulatus from sporocarp tissue reveals Ascomycota ectomycorrhizal fingerprints of genome expansion and a Proteobacteria-rich microbiome.</title>
        <authorList>
            <person name="Quandt C.A."/>
            <person name="Kohler A."/>
            <person name="Hesse C.N."/>
            <person name="Sharpton T.J."/>
            <person name="Martin F."/>
            <person name="Spatafora J.W."/>
        </authorList>
    </citation>
    <scope>NUCLEOTIDE SEQUENCE [LARGE SCALE GENOMIC DNA]</scope>
    <source>
        <strain evidence="7 8">OSC145934</strain>
    </source>
</reference>
<dbReference type="InterPro" id="IPR015421">
    <property type="entry name" value="PyrdxlP-dep_Trfase_major"/>
</dbReference>
<dbReference type="Gene3D" id="3.90.550.10">
    <property type="entry name" value="Spore Coat Polysaccharide Biosynthesis Protein SpsA, Chain A"/>
    <property type="match status" value="1"/>
</dbReference>
<sequence length="221" mass="24909">MYYSRKYLQEFYGRTRFVLDELKMTYEFIFVDDGSPDDSLLVALHLQNLDSNIKVVELSRNYGHQRAIMTGLQQASGDFVFLIDCDLEEAPELLNDFWKEMTGQANVDVVYGVQIKRKGSWFERLSDALEMAALLIGTQPGDEIIMPSYTFVSTPNAFVLRGATVIFADSSRDNPNIDVDKIESLITKKTRAIVVVHYAGFSCDMDTNLLIKAGHLGQLGT</sequence>
<evidence type="ECO:0000256" key="2">
    <source>
        <dbReference type="ARBA" id="ARBA00022676"/>
    </source>
</evidence>
<comment type="caution">
    <text evidence="7">The sequence shown here is derived from an EMBL/GenBank/DDBJ whole genome shotgun (WGS) entry which is preliminary data.</text>
</comment>
<dbReference type="EMBL" id="NPHW01005823">
    <property type="protein sequence ID" value="OXV06380.1"/>
    <property type="molecule type" value="Genomic_DNA"/>
</dbReference>
<dbReference type="Gene3D" id="3.40.640.10">
    <property type="entry name" value="Type I PLP-dependent aspartate aminotransferase-like (Major domain)"/>
    <property type="match status" value="1"/>
</dbReference>
<evidence type="ECO:0000313" key="8">
    <source>
        <dbReference type="Proteomes" id="UP000243515"/>
    </source>
</evidence>
<keyword evidence="8" id="KW-1185">Reference proteome</keyword>
<keyword evidence="2" id="KW-0328">Glycosyltransferase</keyword>
<dbReference type="InterPro" id="IPR050256">
    <property type="entry name" value="Glycosyltransferase_2"/>
</dbReference>